<comment type="caution">
    <text evidence="2">The sequence shown here is derived from an EMBL/GenBank/DDBJ whole genome shotgun (WGS) entry which is preliminary data.</text>
</comment>
<reference evidence="2 3" key="1">
    <citation type="submission" date="2020-01" db="EMBL/GenBank/DDBJ databases">
        <title>Investigation of new actinobacteria for the biodesulphurisation of diesel fuel.</title>
        <authorList>
            <person name="Athi Narayanan S.M."/>
        </authorList>
    </citation>
    <scope>NUCLEOTIDE SEQUENCE [LARGE SCALE GENOMIC DNA]</scope>
    <source>
        <strain evidence="2 3">213E</strain>
    </source>
</reference>
<dbReference type="PANTHER" id="PTHR30543">
    <property type="entry name" value="CHROMATE REDUCTASE"/>
    <property type="match status" value="1"/>
</dbReference>
<evidence type="ECO:0000313" key="2">
    <source>
        <dbReference type="EMBL" id="NDK88072.1"/>
    </source>
</evidence>
<organism evidence="2 3">
    <name type="scientific">Gordonia desulfuricans</name>
    <dbReference type="NCBI Taxonomy" id="89051"/>
    <lineage>
        <taxon>Bacteria</taxon>
        <taxon>Bacillati</taxon>
        <taxon>Actinomycetota</taxon>
        <taxon>Actinomycetes</taxon>
        <taxon>Mycobacteriales</taxon>
        <taxon>Gordoniaceae</taxon>
        <taxon>Gordonia</taxon>
    </lineage>
</organism>
<keyword evidence="3" id="KW-1185">Reference proteome</keyword>
<dbReference type="InterPro" id="IPR050712">
    <property type="entry name" value="NAD(P)H-dep_reductase"/>
</dbReference>
<dbReference type="InterPro" id="IPR029039">
    <property type="entry name" value="Flavoprotein-like_sf"/>
</dbReference>
<dbReference type="GO" id="GO:0005829">
    <property type="term" value="C:cytosol"/>
    <property type="evidence" value="ECO:0007669"/>
    <property type="project" value="TreeGrafter"/>
</dbReference>
<evidence type="ECO:0000259" key="1">
    <source>
        <dbReference type="Pfam" id="PF03358"/>
    </source>
</evidence>
<name>A0A7K3LII4_9ACTN</name>
<accession>A0A7K3LII4</accession>
<evidence type="ECO:0000313" key="3">
    <source>
        <dbReference type="Proteomes" id="UP000466307"/>
    </source>
</evidence>
<proteinExistence type="predicted"/>
<dbReference type="EMBL" id="JAADZU010000001">
    <property type="protein sequence ID" value="NDK88072.1"/>
    <property type="molecule type" value="Genomic_DNA"/>
</dbReference>
<dbReference type="Proteomes" id="UP000466307">
    <property type="component" value="Unassembled WGS sequence"/>
</dbReference>
<dbReference type="Gene3D" id="3.40.50.360">
    <property type="match status" value="1"/>
</dbReference>
<gene>
    <name evidence="2" type="ORF">GYA93_00525</name>
</gene>
<dbReference type="SUPFAM" id="SSF52218">
    <property type="entry name" value="Flavoproteins"/>
    <property type="match status" value="1"/>
</dbReference>
<protein>
    <submittedName>
        <fullName evidence="2">NAD(P)H-dependent oxidoreductase</fullName>
    </submittedName>
</protein>
<dbReference type="RefSeq" id="WP_059036943.1">
    <property type="nucleotide sequence ID" value="NZ_JAADZU010000001.1"/>
</dbReference>
<dbReference type="GO" id="GO:0016491">
    <property type="term" value="F:oxidoreductase activity"/>
    <property type="evidence" value="ECO:0007669"/>
    <property type="project" value="InterPro"/>
</dbReference>
<dbReference type="InterPro" id="IPR005025">
    <property type="entry name" value="FMN_Rdtase-like_dom"/>
</dbReference>
<dbReference type="PANTHER" id="PTHR30543:SF21">
    <property type="entry name" value="NAD(P)H-DEPENDENT FMN REDUCTASE LOT6"/>
    <property type="match status" value="1"/>
</dbReference>
<feature type="domain" description="NADPH-dependent FMN reductase-like" evidence="1">
    <location>
        <begin position="7"/>
        <end position="154"/>
    </location>
</feature>
<dbReference type="AlphaFoldDB" id="A0A7K3LII4"/>
<dbReference type="Pfam" id="PF03358">
    <property type="entry name" value="FMN_red"/>
    <property type="match status" value="1"/>
</dbReference>
<sequence length="186" mass="19035">MTDSTVDVVALVGSLRQASINRRLAQAAADNAPEGVTVTLVEGLEKLPFYSEDIDGGGADGAPEAVAALRERVGAADAVLIFTPEYNGSTPAVLKNAIDWLSRPYGTGAIKDKPVGVVSAALGQYAGTWSREDTRKSVGIAGGRVVEDIDFGLRTAEIADGALPAEVVDGVRSAVSVLASQVAVGV</sequence>
<dbReference type="GO" id="GO:0010181">
    <property type="term" value="F:FMN binding"/>
    <property type="evidence" value="ECO:0007669"/>
    <property type="project" value="TreeGrafter"/>
</dbReference>